<keyword evidence="2" id="KW-0472">Membrane</keyword>
<sequence>MSTTSVANATNPLPTGRAFGGDEFSNNLFSDLAPLLTLFGEQVTKQFLSMSMGWADDVLLAMGPLGIMTVIVSAIRVGGVKTLKAFVGRARESRANAEKEILSSTSNDVCELWSGQEIVRELGNPAGMKDVILLKTPVGSTRRRLYAPAREIEEKSTRVLDINTAIACGVVPAPKRHGVDIEDEEIIDISNGAPNIALNVRHSTATPGELWGLAALGTMLQLGALAFPALTTYHWEWEKGGSAIASYGYPCFAGGTVAVIGGMIFCGRVIEGSTTEHEFQVVELAEEKHSLRTASGGAATTSPVQILRLQKACTVSDQHFPSFAIFNSPEDVKIRTSRLNDDSYSRMAALATFTAVVGFVVQFVGLRALHWSATIVQLGVMLIMTVIRSWVRRGLAADPVFYPLLDGHELAWLTLYMLRQDDQQWINNNNRSAKGTVSRIRSCFSLSSIPFSLIKTFPFVRSRGTSEQKPKPLSDQRLLDSIARWEPVTGYFNIQETIRSMSQAIESHRAGRPVIDVLETEITRLHRIFPRDLSRISFFEPELHGISVFPPLETYRDLQNLMPASEHVMDTANALAQAMERTLAFFATNLHVLWKEDGDLFLPRANPWDSPKMTINIDVLRGPYKEYAKLRRENVLIELLRQNFDPTDKEKKGQARFASWRTERETLASFLSLWLFALEIRRTAALKTTSALRPLIQRELVFPVTLISRSNQYFRVICPDAGRRGGRTTNTTHQQTIQAWLQDEVEQIPFLYGNHSDYVAKEMSMAPGNTWLAWGVQFSTPGRVPFGPERVYEGDNWEPGHDLSDLAVRTRANSTLLAGCALEIFSYFFEAIARRIERLGGTTQISLPARENLPRMEMMDMPSPVLSTAADGGQWSNSVIDAVATICVATGIAQDTGEALTVILPGIIKHDLLPTEPHGVEFELLRRDESETDSNDDNSLASIPSRVTASSRDTPSTAGSNT</sequence>
<keyword evidence="4" id="KW-1185">Reference proteome</keyword>
<evidence type="ECO:0000256" key="2">
    <source>
        <dbReference type="SAM" id="Phobius"/>
    </source>
</evidence>
<keyword evidence="2" id="KW-1133">Transmembrane helix</keyword>
<dbReference type="AlphaFoldDB" id="A0A6A5XME7"/>
<dbReference type="EMBL" id="ML978070">
    <property type="protein sequence ID" value="KAF2014123.1"/>
    <property type="molecule type" value="Genomic_DNA"/>
</dbReference>
<feature type="transmembrane region" description="Helical" evidence="2">
    <location>
        <begin position="210"/>
        <end position="235"/>
    </location>
</feature>
<gene>
    <name evidence="3" type="ORF">BU24DRAFT_423167</name>
</gene>
<accession>A0A6A5XME7</accession>
<dbReference type="Proteomes" id="UP000799778">
    <property type="component" value="Unassembled WGS sequence"/>
</dbReference>
<feature type="compositionally biased region" description="Polar residues" evidence="1">
    <location>
        <begin position="940"/>
        <end position="962"/>
    </location>
</feature>
<reference evidence="3" key="1">
    <citation type="journal article" date="2020" name="Stud. Mycol.">
        <title>101 Dothideomycetes genomes: a test case for predicting lifestyles and emergence of pathogens.</title>
        <authorList>
            <person name="Haridas S."/>
            <person name="Albert R."/>
            <person name="Binder M."/>
            <person name="Bloem J."/>
            <person name="Labutti K."/>
            <person name="Salamov A."/>
            <person name="Andreopoulos B."/>
            <person name="Baker S."/>
            <person name="Barry K."/>
            <person name="Bills G."/>
            <person name="Bluhm B."/>
            <person name="Cannon C."/>
            <person name="Castanera R."/>
            <person name="Culley D."/>
            <person name="Daum C."/>
            <person name="Ezra D."/>
            <person name="Gonzalez J."/>
            <person name="Henrissat B."/>
            <person name="Kuo A."/>
            <person name="Liang C."/>
            <person name="Lipzen A."/>
            <person name="Lutzoni F."/>
            <person name="Magnuson J."/>
            <person name="Mondo S."/>
            <person name="Nolan M."/>
            <person name="Ohm R."/>
            <person name="Pangilinan J."/>
            <person name="Park H.-J."/>
            <person name="Ramirez L."/>
            <person name="Alfaro M."/>
            <person name="Sun H."/>
            <person name="Tritt A."/>
            <person name="Yoshinaga Y."/>
            <person name="Zwiers L.-H."/>
            <person name="Turgeon B."/>
            <person name="Goodwin S."/>
            <person name="Spatafora J."/>
            <person name="Crous P."/>
            <person name="Grigoriev I."/>
        </authorList>
    </citation>
    <scope>NUCLEOTIDE SEQUENCE</scope>
    <source>
        <strain evidence="3">CBS 175.79</strain>
    </source>
</reference>
<organism evidence="3 4">
    <name type="scientific">Aaosphaeria arxii CBS 175.79</name>
    <dbReference type="NCBI Taxonomy" id="1450172"/>
    <lineage>
        <taxon>Eukaryota</taxon>
        <taxon>Fungi</taxon>
        <taxon>Dikarya</taxon>
        <taxon>Ascomycota</taxon>
        <taxon>Pezizomycotina</taxon>
        <taxon>Dothideomycetes</taxon>
        <taxon>Pleosporomycetidae</taxon>
        <taxon>Pleosporales</taxon>
        <taxon>Pleosporales incertae sedis</taxon>
        <taxon>Aaosphaeria</taxon>
    </lineage>
</organism>
<feature type="transmembrane region" description="Helical" evidence="2">
    <location>
        <begin position="247"/>
        <end position="270"/>
    </location>
</feature>
<evidence type="ECO:0000256" key="1">
    <source>
        <dbReference type="SAM" id="MobiDB-lite"/>
    </source>
</evidence>
<dbReference type="GeneID" id="54285570"/>
<evidence type="ECO:0000313" key="3">
    <source>
        <dbReference type="EMBL" id="KAF2014123.1"/>
    </source>
</evidence>
<protein>
    <submittedName>
        <fullName evidence="3">Uncharacterized protein</fullName>
    </submittedName>
</protein>
<feature type="transmembrane region" description="Helical" evidence="2">
    <location>
        <begin position="347"/>
        <end position="365"/>
    </location>
</feature>
<feature type="region of interest" description="Disordered" evidence="1">
    <location>
        <begin position="927"/>
        <end position="962"/>
    </location>
</feature>
<name>A0A6A5XME7_9PLEO</name>
<dbReference type="RefSeq" id="XP_033382462.1">
    <property type="nucleotide sequence ID" value="XM_033528173.1"/>
</dbReference>
<evidence type="ECO:0000313" key="4">
    <source>
        <dbReference type="Proteomes" id="UP000799778"/>
    </source>
</evidence>
<proteinExistence type="predicted"/>
<keyword evidence="2" id="KW-0812">Transmembrane</keyword>
<feature type="transmembrane region" description="Helical" evidence="2">
    <location>
        <begin position="58"/>
        <end position="79"/>
    </location>
</feature>
<dbReference type="OrthoDB" id="194358at2759"/>